<dbReference type="InterPro" id="IPR040424">
    <property type="entry name" value="Smn1"/>
</dbReference>
<reference evidence="2 3" key="1">
    <citation type="journal article" date="2023" name="Hortic Res">
        <title>Pangenome of water caltrop reveals structural variations and asymmetric subgenome divergence after allopolyploidization.</title>
        <authorList>
            <person name="Zhang X."/>
            <person name="Chen Y."/>
            <person name="Wang L."/>
            <person name="Yuan Y."/>
            <person name="Fang M."/>
            <person name="Shi L."/>
            <person name="Lu R."/>
            <person name="Comes H.P."/>
            <person name="Ma Y."/>
            <person name="Chen Y."/>
            <person name="Huang G."/>
            <person name="Zhou Y."/>
            <person name="Zheng Z."/>
            <person name="Qiu Y."/>
        </authorList>
    </citation>
    <scope>NUCLEOTIDE SEQUENCE [LARGE SCALE GENOMIC DNA]</scope>
    <source>
        <tissue evidence="2">Roots</tissue>
    </source>
</reference>
<protein>
    <submittedName>
        <fullName evidence="2">Uncharacterized protein</fullName>
    </submittedName>
</protein>
<feature type="compositionally biased region" description="Basic and acidic residues" evidence="1">
    <location>
        <begin position="34"/>
        <end position="43"/>
    </location>
</feature>
<evidence type="ECO:0000313" key="2">
    <source>
        <dbReference type="EMBL" id="KAK4758268.1"/>
    </source>
</evidence>
<gene>
    <name evidence="2" type="ORF">SAY87_019569</name>
</gene>
<evidence type="ECO:0000313" key="3">
    <source>
        <dbReference type="Proteomes" id="UP001345219"/>
    </source>
</evidence>
<proteinExistence type="predicted"/>
<evidence type="ECO:0000256" key="1">
    <source>
        <dbReference type="SAM" id="MobiDB-lite"/>
    </source>
</evidence>
<dbReference type="Proteomes" id="UP001345219">
    <property type="component" value="Chromosome 15"/>
</dbReference>
<name>A0AAN7Q2T5_9MYRT</name>
<dbReference type="EMBL" id="JAXIOK010000012">
    <property type="protein sequence ID" value="KAK4758268.1"/>
    <property type="molecule type" value="Genomic_DNA"/>
</dbReference>
<dbReference type="PANTHER" id="PTHR39267:SF1">
    <property type="entry name" value="SURVIVAL MOTOR NEURON PROTEIN"/>
    <property type="match status" value="1"/>
</dbReference>
<dbReference type="PANTHER" id="PTHR39267">
    <property type="entry name" value="SURVIVAL MOTOR NEURON-LIKE PROTEIN 1"/>
    <property type="match status" value="1"/>
</dbReference>
<keyword evidence="3" id="KW-1185">Reference proteome</keyword>
<sequence>MGLTPHPQRLLAFGFRTRLIRSVSCVQKMHGKKMHDSSSEAREAVSGTNQSVPSAREGTPIDVIVLPSCMSAEAEETSNLSPPHDNTYAVTSADESYPVSSALLPTKDSVNGCSYPQSMEDYNKLLAEYYEPEEKRENVLQKLHQYGN</sequence>
<accession>A0AAN7Q2T5</accession>
<organism evidence="2 3">
    <name type="scientific">Trapa incisa</name>
    <dbReference type="NCBI Taxonomy" id="236973"/>
    <lineage>
        <taxon>Eukaryota</taxon>
        <taxon>Viridiplantae</taxon>
        <taxon>Streptophyta</taxon>
        <taxon>Embryophyta</taxon>
        <taxon>Tracheophyta</taxon>
        <taxon>Spermatophyta</taxon>
        <taxon>Magnoliopsida</taxon>
        <taxon>eudicotyledons</taxon>
        <taxon>Gunneridae</taxon>
        <taxon>Pentapetalae</taxon>
        <taxon>rosids</taxon>
        <taxon>malvids</taxon>
        <taxon>Myrtales</taxon>
        <taxon>Lythraceae</taxon>
        <taxon>Trapa</taxon>
    </lineage>
</organism>
<dbReference type="AlphaFoldDB" id="A0AAN7Q2T5"/>
<feature type="region of interest" description="Disordered" evidence="1">
    <location>
        <begin position="32"/>
        <end position="58"/>
    </location>
</feature>
<comment type="caution">
    <text evidence="2">The sequence shown here is derived from an EMBL/GenBank/DDBJ whole genome shotgun (WGS) entry which is preliminary data.</text>
</comment>